<sequence>MKAFFLSRALREKVLLVALIVGAAAMWLSGAGKRAGKFWREVSATSLDLKEQEVVLGQKDLIEERAHAAIARLDPSRTYDPVRLQSEINTIANAAGVASKATISGSPSDKAGQFSVHTVQVVIRNADYDALTKFYTELQKRSPYMGIVSFDLFSTSAANGHVLSQTMKISSMQF</sequence>
<protein>
    <recommendedName>
        <fullName evidence="3">General secretion pathway protein GspM</fullName>
    </recommendedName>
</protein>
<dbReference type="RefSeq" id="WP_096056207.1">
    <property type="nucleotide sequence ID" value="NZ_CP023344.1"/>
</dbReference>
<evidence type="ECO:0000313" key="2">
    <source>
        <dbReference type="Proteomes" id="UP000217265"/>
    </source>
</evidence>
<accession>A0A290QE91</accession>
<gene>
    <name evidence="1" type="ORF">CMV30_11770</name>
</gene>
<dbReference type="KEGG" id="vbh:CMV30_11770"/>
<reference evidence="1 2" key="1">
    <citation type="submission" date="2017-09" db="EMBL/GenBank/DDBJ databases">
        <title>Complete genome sequence of Verrucomicrobial strain HZ-65, isolated from freshwater.</title>
        <authorList>
            <person name="Choi A."/>
        </authorList>
    </citation>
    <scope>NUCLEOTIDE SEQUENCE [LARGE SCALE GENOMIC DNA]</scope>
    <source>
        <strain evidence="1 2">HZ-65</strain>
    </source>
</reference>
<name>A0A290QE91_9BACT</name>
<evidence type="ECO:0008006" key="3">
    <source>
        <dbReference type="Google" id="ProtNLM"/>
    </source>
</evidence>
<evidence type="ECO:0000313" key="1">
    <source>
        <dbReference type="EMBL" id="ATC64576.1"/>
    </source>
</evidence>
<proteinExistence type="predicted"/>
<keyword evidence="2" id="KW-1185">Reference proteome</keyword>
<dbReference type="OrthoDB" id="195207at2"/>
<dbReference type="EMBL" id="CP023344">
    <property type="protein sequence ID" value="ATC64576.1"/>
    <property type="molecule type" value="Genomic_DNA"/>
</dbReference>
<dbReference type="Proteomes" id="UP000217265">
    <property type="component" value="Chromosome"/>
</dbReference>
<organism evidence="1 2">
    <name type="scientific">Nibricoccus aquaticus</name>
    <dbReference type="NCBI Taxonomy" id="2576891"/>
    <lineage>
        <taxon>Bacteria</taxon>
        <taxon>Pseudomonadati</taxon>
        <taxon>Verrucomicrobiota</taxon>
        <taxon>Opitutia</taxon>
        <taxon>Opitutales</taxon>
        <taxon>Opitutaceae</taxon>
        <taxon>Nibricoccus</taxon>
    </lineage>
</organism>
<dbReference type="AlphaFoldDB" id="A0A290QE91"/>